<organism evidence="2 3">
    <name type="scientific">Dongia mobilis</name>
    <dbReference type="NCBI Taxonomy" id="578943"/>
    <lineage>
        <taxon>Bacteria</taxon>
        <taxon>Pseudomonadati</taxon>
        <taxon>Pseudomonadota</taxon>
        <taxon>Alphaproteobacteria</taxon>
        <taxon>Rhodospirillales</taxon>
        <taxon>Dongiaceae</taxon>
        <taxon>Dongia</taxon>
    </lineage>
</organism>
<dbReference type="Pfam" id="PF05437">
    <property type="entry name" value="AzlD"/>
    <property type="match status" value="1"/>
</dbReference>
<gene>
    <name evidence="2" type="ORF">A8950_3047</name>
</gene>
<dbReference type="OrthoDB" id="8942869at2"/>
<keyword evidence="1" id="KW-0472">Membrane</keyword>
<dbReference type="InterPro" id="IPR008407">
    <property type="entry name" value="Brnchd-chn_aa_trnsp_AzlD"/>
</dbReference>
<sequence>MSAVEIGLMIVGMALINLAIRWPVYLFADHVRFPPLIERALAFVPVTVLTAIIVPMILLPDGETVSIDWRNPYLVAGIVAAAISWRWHRLMPTILIGMAVFFAMRWLVESGRL</sequence>
<reference evidence="2 3" key="1">
    <citation type="submission" date="2019-03" db="EMBL/GenBank/DDBJ databases">
        <title>Genomic Encyclopedia of Type Strains, Phase III (KMG-III): the genomes of soil and plant-associated and newly described type strains.</title>
        <authorList>
            <person name="Whitman W."/>
        </authorList>
    </citation>
    <scope>NUCLEOTIDE SEQUENCE [LARGE SCALE GENOMIC DNA]</scope>
    <source>
        <strain evidence="2 3">CGMCC 1.7660</strain>
    </source>
</reference>
<dbReference type="RefSeq" id="WP_133614503.1">
    <property type="nucleotide sequence ID" value="NZ_SNYW01000011.1"/>
</dbReference>
<evidence type="ECO:0000256" key="1">
    <source>
        <dbReference type="SAM" id="Phobius"/>
    </source>
</evidence>
<accession>A0A4R6WJG4</accession>
<evidence type="ECO:0000313" key="3">
    <source>
        <dbReference type="Proteomes" id="UP000295783"/>
    </source>
</evidence>
<feature type="transmembrane region" description="Helical" evidence="1">
    <location>
        <begin position="90"/>
        <end position="108"/>
    </location>
</feature>
<dbReference type="Proteomes" id="UP000295783">
    <property type="component" value="Unassembled WGS sequence"/>
</dbReference>
<feature type="transmembrane region" description="Helical" evidence="1">
    <location>
        <begin position="6"/>
        <end position="28"/>
    </location>
</feature>
<name>A0A4R6WJG4_9PROT</name>
<dbReference type="EMBL" id="SNYW01000011">
    <property type="protein sequence ID" value="TDQ80515.1"/>
    <property type="molecule type" value="Genomic_DNA"/>
</dbReference>
<protein>
    <submittedName>
        <fullName evidence="2">Branched-subunit amino acid transport protein</fullName>
    </submittedName>
</protein>
<dbReference type="AlphaFoldDB" id="A0A4R6WJG4"/>
<feature type="transmembrane region" description="Helical" evidence="1">
    <location>
        <begin position="40"/>
        <end position="59"/>
    </location>
</feature>
<keyword evidence="1" id="KW-1133">Transmembrane helix</keyword>
<keyword evidence="1" id="KW-0812">Transmembrane</keyword>
<comment type="caution">
    <text evidence="2">The sequence shown here is derived from an EMBL/GenBank/DDBJ whole genome shotgun (WGS) entry which is preliminary data.</text>
</comment>
<evidence type="ECO:0000313" key="2">
    <source>
        <dbReference type="EMBL" id="TDQ80515.1"/>
    </source>
</evidence>
<keyword evidence="3" id="KW-1185">Reference proteome</keyword>
<proteinExistence type="predicted"/>